<comment type="caution">
    <text evidence="2">The sequence shown here is derived from an EMBL/GenBank/DDBJ whole genome shotgun (WGS) entry which is preliminary data.</text>
</comment>
<dbReference type="EMBL" id="BFBR01000001">
    <property type="protein sequence ID" value="GBF56753.1"/>
    <property type="molecule type" value="Genomic_DNA"/>
</dbReference>
<evidence type="ECO:0000313" key="3">
    <source>
        <dbReference type="Proteomes" id="UP000245086"/>
    </source>
</evidence>
<gene>
    <name evidence="2" type="ORF">PbB2_00410</name>
</gene>
<accession>A0A2P2E6S1</accession>
<keyword evidence="3" id="KW-1185">Reference proteome</keyword>
<evidence type="ECO:0000313" key="2">
    <source>
        <dbReference type="EMBL" id="GBF56753.1"/>
    </source>
</evidence>
<organism evidence="2 3">
    <name type="scientific">Candidatus Phycosocius bacilliformis</name>
    <dbReference type="NCBI Taxonomy" id="1445552"/>
    <lineage>
        <taxon>Bacteria</taxon>
        <taxon>Pseudomonadati</taxon>
        <taxon>Pseudomonadota</taxon>
        <taxon>Alphaproteobacteria</taxon>
        <taxon>Caulobacterales</taxon>
        <taxon>Caulobacterales incertae sedis</taxon>
        <taxon>Candidatus Phycosocius</taxon>
    </lineage>
</organism>
<keyword evidence="1" id="KW-0472">Membrane</keyword>
<evidence type="ECO:0000256" key="1">
    <source>
        <dbReference type="SAM" id="Phobius"/>
    </source>
</evidence>
<dbReference type="RefSeq" id="WP_108983609.1">
    <property type="nucleotide sequence ID" value="NZ_BFBR01000001.1"/>
</dbReference>
<feature type="transmembrane region" description="Helical" evidence="1">
    <location>
        <begin position="122"/>
        <end position="147"/>
    </location>
</feature>
<proteinExistence type="predicted"/>
<feature type="transmembrane region" description="Helical" evidence="1">
    <location>
        <begin position="82"/>
        <end position="102"/>
    </location>
</feature>
<sequence>MTEPDSKPPQKGWTRQSKINAYIIGSLLGGGLLGFSTALNTSSAPNGLLVGLVCIAMLAVLAANIHYIRLLDELARQTHEVAFLWAGVATMAFGMIPILALLGFPDFELPALESWLGTKTHAFAAGVGATIGVLVVTYFAVWAHLWLKRR</sequence>
<keyword evidence="1" id="KW-1133">Transmembrane helix</keyword>
<dbReference type="OrthoDB" id="7391413at2"/>
<name>A0A2P2E6S1_9PROT</name>
<reference evidence="2" key="1">
    <citation type="journal article" date="2018" name="Genome Announc.">
        <title>Draft Genome Sequence of "Candidatus Phycosocius bacilliformis," an Alphaproteobacterial Ectosymbiont of the Hydrocarbon-Producing Green Alga Botryococcus braunii.</title>
        <authorList>
            <person name="Tanabe Y."/>
            <person name="Yamaguchi H."/>
            <person name="Watanabe M.M."/>
        </authorList>
    </citation>
    <scope>NUCLEOTIDE SEQUENCE [LARGE SCALE GENOMIC DNA]</scope>
    <source>
        <strain evidence="2">BOTRYCO-2</strain>
    </source>
</reference>
<dbReference type="AlphaFoldDB" id="A0A2P2E6S1"/>
<dbReference type="Proteomes" id="UP000245086">
    <property type="component" value="Unassembled WGS sequence"/>
</dbReference>
<protein>
    <submittedName>
        <fullName evidence="2">Uncharacterized protein</fullName>
    </submittedName>
</protein>
<feature type="transmembrane region" description="Helical" evidence="1">
    <location>
        <begin position="21"/>
        <end position="41"/>
    </location>
</feature>
<keyword evidence="1" id="KW-0812">Transmembrane</keyword>
<feature type="transmembrane region" description="Helical" evidence="1">
    <location>
        <begin position="47"/>
        <end position="70"/>
    </location>
</feature>